<accession>A0A8K0DZP9</accession>
<name>A0A8K0DZP9_9ROSA</name>
<evidence type="ECO:0000313" key="3">
    <source>
        <dbReference type="Proteomes" id="UP000796880"/>
    </source>
</evidence>
<gene>
    <name evidence="2" type="ORF">FNV43_RR19927</name>
</gene>
<organism evidence="2 3">
    <name type="scientific">Rhamnella rubrinervis</name>
    <dbReference type="NCBI Taxonomy" id="2594499"/>
    <lineage>
        <taxon>Eukaryota</taxon>
        <taxon>Viridiplantae</taxon>
        <taxon>Streptophyta</taxon>
        <taxon>Embryophyta</taxon>
        <taxon>Tracheophyta</taxon>
        <taxon>Spermatophyta</taxon>
        <taxon>Magnoliopsida</taxon>
        <taxon>eudicotyledons</taxon>
        <taxon>Gunneridae</taxon>
        <taxon>Pentapetalae</taxon>
        <taxon>rosids</taxon>
        <taxon>fabids</taxon>
        <taxon>Rosales</taxon>
        <taxon>Rhamnaceae</taxon>
        <taxon>rhamnoid group</taxon>
        <taxon>Rhamneae</taxon>
        <taxon>Rhamnella</taxon>
    </lineage>
</organism>
<reference evidence="2" key="1">
    <citation type="submission" date="2020-03" db="EMBL/GenBank/DDBJ databases">
        <title>A high-quality chromosome-level genome assembly of a woody plant with both climbing and erect habits, Rhamnella rubrinervis.</title>
        <authorList>
            <person name="Lu Z."/>
            <person name="Yang Y."/>
            <person name="Zhu X."/>
            <person name="Sun Y."/>
        </authorList>
    </citation>
    <scope>NUCLEOTIDE SEQUENCE</scope>
    <source>
        <strain evidence="2">BYM</strain>
        <tissue evidence="2">Leaf</tissue>
    </source>
</reference>
<comment type="caution">
    <text evidence="2">The sequence shown here is derived from an EMBL/GenBank/DDBJ whole genome shotgun (WGS) entry which is preliminary data.</text>
</comment>
<proteinExistence type="predicted"/>
<evidence type="ECO:0000313" key="2">
    <source>
        <dbReference type="EMBL" id="KAF3437174.1"/>
    </source>
</evidence>
<feature type="chain" id="PRO_5035480957" evidence="1">
    <location>
        <begin position="24"/>
        <end position="88"/>
    </location>
</feature>
<keyword evidence="1" id="KW-0732">Signal</keyword>
<sequence length="88" mass="8992">MAVKLGMVMNLAVLALLLAAVSATASSADLFDLLAANNPELFELVVAPLLAVSPTADIWLISSSYSIPPGSHVAAADATLEIIEEVTA</sequence>
<dbReference type="AlphaFoldDB" id="A0A8K0DZP9"/>
<feature type="signal peptide" evidence="1">
    <location>
        <begin position="1"/>
        <end position="23"/>
    </location>
</feature>
<dbReference type="EMBL" id="VOIH02000009">
    <property type="protein sequence ID" value="KAF3437174.1"/>
    <property type="molecule type" value="Genomic_DNA"/>
</dbReference>
<protein>
    <submittedName>
        <fullName evidence="2">Uncharacterized protein</fullName>
    </submittedName>
</protein>
<dbReference type="Proteomes" id="UP000796880">
    <property type="component" value="Unassembled WGS sequence"/>
</dbReference>
<evidence type="ECO:0000256" key="1">
    <source>
        <dbReference type="SAM" id="SignalP"/>
    </source>
</evidence>
<keyword evidence="3" id="KW-1185">Reference proteome</keyword>